<evidence type="ECO:0000259" key="1">
    <source>
        <dbReference type="Pfam" id="PF08522"/>
    </source>
</evidence>
<dbReference type="Pfam" id="PF08522">
    <property type="entry name" value="BT_3987-like_N"/>
    <property type="match status" value="1"/>
</dbReference>
<organism evidence="3 4">
    <name type="scientific">Chitinophaga caseinilytica</name>
    <dbReference type="NCBI Taxonomy" id="2267521"/>
    <lineage>
        <taxon>Bacteria</taxon>
        <taxon>Pseudomonadati</taxon>
        <taxon>Bacteroidota</taxon>
        <taxon>Chitinophagia</taxon>
        <taxon>Chitinophagales</taxon>
        <taxon>Chitinophagaceae</taxon>
        <taxon>Chitinophaga</taxon>
    </lineage>
</organism>
<dbReference type="InterPro" id="IPR025371">
    <property type="entry name" value="BT_3044-like_C"/>
</dbReference>
<dbReference type="Gene3D" id="2.60.40.1740">
    <property type="entry name" value="hypothetical protein (bacova_03559)"/>
    <property type="match status" value="1"/>
</dbReference>
<dbReference type="Proteomes" id="UP001449657">
    <property type="component" value="Chromosome"/>
</dbReference>
<reference evidence="3 4" key="1">
    <citation type="submission" date="2024-03" db="EMBL/GenBank/DDBJ databases">
        <title>Chitinophaga caseinilytica sp. nov., a casein hydrolysing bacterium isolated from forest soil.</title>
        <authorList>
            <person name="Lee D.S."/>
            <person name="Han D.M."/>
            <person name="Baek J.H."/>
            <person name="Choi D.G."/>
            <person name="Jeon J.H."/>
            <person name="Jeon C.O."/>
        </authorList>
    </citation>
    <scope>NUCLEOTIDE SEQUENCE [LARGE SCALE GENOMIC DNA]</scope>
    <source>
        <strain evidence="3 4">KACC 19118</strain>
    </source>
</reference>
<accession>A0ABZ2Z847</accession>
<dbReference type="RefSeq" id="WP_341842982.1">
    <property type="nucleotide sequence ID" value="NZ_CP149792.1"/>
</dbReference>
<name>A0ABZ2Z847_9BACT</name>
<keyword evidence="4" id="KW-1185">Reference proteome</keyword>
<feature type="domain" description="BT-3044-like C-terminal" evidence="2">
    <location>
        <begin position="171"/>
        <end position="277"/>
    </location>
</feature>
<evidence type="ECO:0000259" key="2">
    <source>
        <dbReference type="Pfam" id="PF14274"/>
    </source>
</evidence>
<gene>
    <name evidence="3" type="ORF">WJU22_09390</name>
</gene>
<protein>
    <submittedName>
        <fullName evidence="3">DUF4361 domain-containing protein</fullName>
    </submittedName>
</protein>
<evidence type="ECO:0000313" key="4">
    <source>
        <dbReference type="Proteomes" id="UP001449657"/>
    </source>
</evidence>
<feature type="domain" description="BT-3987-like N-terminal" evidence="1">
    <location>
        <begin position="64"/>
        <end position="160"/>
    </location>
</feature>
<sequence>MFTIQLFRNILLCSGAVLLAAGCQKESDGLGGAGQTLVRLPGSQDTLMVFGVDYKATSQSVNILEINRSPHNEGVFNGETIVKIKPDASLITKINNSREKDFEPLPANAWSLDASVKLVNGFYEVRFGPGEIAQYIKINLNTSLLDLTKSYAMPFVLTEAVNGVVSKGPNTALVQVIIKNQWDGKYAASGTFYHPVNGPRAIDEDKDLVTAGPNSVICNLGDLGTSGYQMILTINADNSVTIVPAGATPNVDMNYGVNKYDPATKAFTLNYAYNTAAPRIVRETITRK</sequence>
<dbReference type="InterPro" id="IPR013728">
    <property type="entry name" value="BT_3987-like_N"/>
</dbReference>
<dbReference type="Pfam" id="PF14274">
    <property type="entry name" value="BT_3044-like_C"/>
    <property type="match status" value="1"/>
</dbReference>
<proteinExistence type="predicted"/>
<dbReference type="EMBL" id="CP150096">
    <property type="protein sequence ID" value="WZN48388.1"/>
    <property type="molecule type" value="Genomic_DNA"/>
</dbReference>
<evidence type="ECO:0000313" key="3">
    <source>
        <dbReference type="EMBL" id="WZN48388.1"/>
    </source>
</evidence>